<comment type="function">
    <text evidence="6">Catalyzes the conversion of 7,8-dihydroneopterin to 6-hydroxymethyl-7,8-dihydropterin.</text>
</comment>
<keyword evidence="8" id="KW-1185">Reference proteome</keyword>
<accession>A0A9E7CRR7</accession>
<dbReference type="KEGG" id="aaco:K1I37_07545"/>
<evidence type="ECO:0000256" key="2">
    <source>
        <dbReference type="ARBA" id="ARBA00005013"/>
    </source>
</evidence>
<dbReference type="FunFam" id="3.30.1130.10:FF:000003">
    <property type="entry name" value="7,8-dihydroneopterin aldolase"/>
    <property type="match status" value="1"/>
</dbReference>
<comment type="catalytic activity">
    <reaction evidence="1 6">
        <text>7,8-dihydroneopterin = 6-hydroxymethyl-7,8-dihydropterin + glycolaldehyde</text>
        <dbReference type="Rhea" id="RHEA:10540"/>
        <dbReference type="ChEBI" id="CHEBI:17001"/>
        <dbReference type="ChEBI" id="CHEBI:17071"/>
        <dbReference type="ChEBI" id="CHEBI:44841"/>
        <dbReference type="EC" id="4.1.2.25"/>
    </reaction>
</comment>
<accession>T0BW84</accession>
<dbReference type="GO" id="GO:0005737">
    <property type="term" value="C:cytoplasm"/>
    <property type="evidence" value="ECO:0007669"/>
    <property type="project" value="TreeGrafter"/>
</dbReference>
<dbReference type="GO" id="GO:0046654">
    <property type="term" value="P:tetrahydrofolate biosynthetic process"/>
    <property type="evidence" value="ECO:0007669"/>
    <property type="project" value="UniProtKB-UniRule"/>
</dbReference>
<comment type="similarity">
    <text evidence="3 6">Belongs to the DHNA family.</text>
</comment>
<dbReference type="EMBL" id="CP080467">
    <property type="protein sequence ID" value="UNO50319.1"/>
    <property type="molecule type" value="Genomic_DNA"/>
</dbReference>
<dbReference type="Proteomes" id="UP000829401">
    <property type="component" value="Chromosome"/>
</dbReference>
<dbReference type="RefSeq" id="WP_021297160.1">
    <property type="nucleotide sequence ID" value="NZ_AURB01000145.1"/>
</dbReference>
<comment type="pathway">
    <text evidence="2 6">Cofactor biosynthesis; tetrahydrofolate biosynthesis; 2-amino-4-hydroxy-6-hydroxymethyl-7,8-dihydropteridine diphosphate from 7,8-dihydroneopterin triphosphate: step 3/4.</text>
</comment>
<dbReference type="Gene3D" id="3.30.1130.10">
    <property type="match status" value="1"/>
</dbReference>
<dbReference type="InterPro" id="IPR006157">
    <property type="entry name" value="FolB_dom"/>
</dbReference>
<organism evidence="7 8">
    <name type="scientific">Alicyclobacillus acidoterrestris (strain ATCC 49025 / DSM 3922 / CIP 106132 / NCIMB 13137 / GD3B)</name>
    <dbReference type="NCBI Taxonomy" id="1356854"/>
    <lineage>
        <taxon>Bacteria</taxon>
        <taxon>Bacillati</taxon>
        <taxon>Bacillota</taxon>
        <taxon>Bacilli</taxon>
        <taxon>Bacillales</taxon>
        <taxon>Alicyclobacillaceae</taxon>
        <taxon>Alicyclobacillus</taxon>
    </lineage>
</organism>
<sequence length="122" mass="13476">MDEIVLKGMPFFAYHGVLPEENVTGQRFIVNTWLSCDLREAGVSDDVADTINYAHVYAVVREIVEGKPRKLIEAVAEDIAAQLLATFDRLQAVTVEVEKPGAPIPGIFGQVSVKIRRHRTSA</sequence>
<protein>
    <recommendedName>
        <fullName evidence="6">7,8-dihydroneopterin aldolase</fullName>
        <ecNumber evidence="6">4.1.2.25</ecNumber>
    </recommendedName>
</protein>
<dbReference type="PANTHER" id="PTHR42844:SF1">
    <property type="entry name" value="DIHYDRONEOPTERIN ALDOLASE 1-RELATED"/>
    <property type="match status" value="1"/>
</dbReference>
<gene>
    <name evidence="7" type="primary">folB</name>
    <name evidence="7" type="ORF">K1I37_07545</name>
</gene>
<keyword evidence="5 6" id="KW-0456">Lyase</keyword>
<dbReference type="GO" id="GO:0046656">
    <property type="term" value="P:folic acid biosynthetic process"/>
    <property type="evidence" value="ECO:0007669"/>
    <property type="project" value="UniProtKB-UniRule"/>
</dbReference>
<dbReference type="InterPro" id="IPR043133">
    <property type="entry name" value="GTP-CH-I_C/QueF"/>
</dbReference>
<dbReference type="SMART" id="SM00905">
    <property type="entry name" value="FolB"/>
    <property type="match status" value="1"/>
</dbReference>
<proteinExistence type="inferred from homology"/>
<reference evidence="8" key="1">
    <citation type="journal article" date="2022" name="G3 (Bethesda)">
        <title>Unveiling the complete genome sequence of Alicyclobacillus acidoterrestris DSM 3922T, a taint-producing strain.</title>
        <authorList>
            <person name="Leonardo I.C."/>
            <person name="Barreto Crespo M.T."/>
            <person name="Gaspar F.B."/>
        </authorList>
    </citation>
    <scope>NUCLEOTIDE SEQUENCE [LARGE SCALE GENOMIC DNA]</scope>
    <source>
        <strain evidence="8">DSM 3922</strain>
    </source>
</reference>
<name>T0BW84_ALIAG</name>
<evidence type="ECO:0000256" key="6">
    <source>
        <dbReference type="RuleBase" id="RU362079"/>
    </source>
</evidence>
<dbReference type="GO" id="GO:0004150">
    <property type="term" value="F:dihydroneopterin aldolase activity"/>
    <property type="evidence" value="ECO:0007669"/>
    <property type="project" value="UniProtKB-UniRule"/>
</dbReference>
<dbReference type="EC" id="4.1.2.25" evidence="6"/>
<dbReference type="OrthoDB" id="9803748at2"/>
<evidence type="ECO:0000256" key="5">
    <source>
        <dbReference type="ARBA" id="ARBA00023239"/>
    </source>
</evidence>
<evidence type="ECO:0000256" key="4">
    <source>
        <dbReference type="ARBA" id="ARBA00022909"/>
    </source>
</evidence>
<dbReference type="Pfam" id="PF02152">
    <property type="entry name" value="FolB"/>
    <property type="match status" value="1"/>
</dbReference>
<dbReference type="NCBIfam" id="TIGR00525">
    <property type="entry name" value="folB"/>
    <property type="match status" value="1"/>
</dbReference>
<evidence type="ECO:0000256" key="3">
    <source>
        <dbReference type="ARBA" id="ARBA00005708"/>
    </source>
</evidence>
<evidence type="ECO:0000313" key="7">
    <source>
        <dbReference type="EMBL" id="UNO50319.1"/>
    </source>
</evidence>
<dbReference type="PANTHER" id="PTHR42844">
    <property type="entry name" value="DIHYDRONEOPTERIN ALDOLASE 1-RELATED"/>
    <property type="match status" value="1"/>
</dbReference>
<dbReference type="InterPro" id="IPR006156">
    <property type="entry name" value="Dihydroneopterin_aldolase"/>
</dbReference>
<evidence type="ECO:0000256" key="1">
    <source>
        <dbReference type="ARBA" id="ARBA00001353"/>
    </source>
</evidence>
<dbReference type="SUPFAM" id="SSF55620">
    <property type="entry name" value="Tetrahydrobiopterin biosynthesis enzymes-like"/>
    <property type="match status" value="1"/>
</dbReference>
<dbReference type="CDD" id="cd00534">
    <property type="entry name" value="DHNA_DHNTPE"/>
    <property type="match status" value="1"/>
</dbReference>
<evidence type="ECO:0000313" key="8">
    <source>
        <dbReference type="Proteomes" id="UP000829401"/>
    </source>
</evidence>
<keyword evidence="4 6" id="KW-0289">Folate biosynthesis</keyword>
<dbReference type="AlphaFoldDB" id="T0BW84"/>
<dbReference type="eggNOG" id="COG1539">
    <property type="taxonomic scope" value="Bacteria"/>
</dbReference>
<dbReference type="STRING" id="1356854.N007_10535"/>
<dbReference type="NCBIfam" id="TIGR00526">
    <property type="entry name" value="folB_dom"/>
    <property type="match status" value="1"/>
</dbReference>